<organism evidence="1 2">
    <name type="scientific">Cyanobacterium aponinum (strain PCC 10605)</name>
    <dbReference type="NCBI Taxonomy" id="755178"/>
    <lineage>
        <taxon>Bacteria</taxon>
        <taxon>Bacillati</taxon>
        <taxon>Cyanobacteriota</taxon>
        <taxon>Cyanophyceae</taxon>
        <taxon>Oscillatoriophycideae</taxon>
        <taxon>Chroococcales</taxon>
        <taxon>Geminocystaceae</taxon>
        <taxon>Cyanobacterium</taxon>
    </lineage>
</organism>
<dbReference type="HOGENOM" id="CLU_406384_0_0_3"/>
<dbReference type="RefSeq" id="WP_015221280.1">
    <property type="nucleotide sequence ID" value="NC_019777.1"/>
</dbReference>
<sequence>MNTLLTAENKTDINIINNAYFNNQLPLEKYGQEADIVRFDINGLLLISINVKNANNLTLLLFDNQEISEVKVKEGINQIYCQIKSNSWGFILFPIETKDISTVNIEQINIIPSPPHPVSYWTIGNVNIDIINRILTLSTNKGRPISVVGNELFNDRDYLRDYGVEASAFVLNNLPIGVYNFRVDLARKDSNENDLLLAYNGEKLVTITDSNTESKTVEVEVIYGYIYLIAIDSNKRSGITEFIISEVNRVKDLDFIPPQPLSLIPDESLGRVIANRRSAVISTGTNSRSISTIISDLSLEEKEVPAYIQEELTVLKNLLVSNFTEGSYAVWNLEQGQYRLKWRLKTTDKTNFDSVYLYDGETLELLTTTTNATIQYSATQWTSPETTTDINIQGNKLAIIVLDEQSKTSTTNFEIVSLEKIETSKSFLIDTAQGINSGEINFSLGADFTVFHTLIKCDRPQELTIEIDKPVIIEITNSDLEVVCSREYVSGLVICLEMGEYALNLYTESTIEEDYQLNISTTDFNEFEPIYSEPPYPIAPTLRNLGDDFATAFDFGVLKPWETDGNTGQTWQMGYVYATAHLGHSTIENNIKKGLIDVCTFTLEETSYLNLFHRGVMVTIIDENGIIAHSNNNETGQLQATLETGKYYLQFATNNPELSNYSVSIYLSNSDPNYAD</sequence>
<keyword evidence="2" id="KW-1185">Reference proteome</keyword>
<accession>K9ZAE7</accession>
<dbReference type="KEGG" id="can:Cyan10605_3532"/>
<geneLocation type="plasmid" evidence="1 2">
    <name>pCYAN10605.01</name>
</geneLocation>
<keyword evidence="1" id="KW-0614">Plasmid</keyword>
<evidence type="ECO:0000313" key="1">
    <source>
        <dbReference type="EMBL" id="AFZ55565.1"/>
    </source>
</evidence>
<dbReference type="Proteomes" id="UP000010480">
    <property type="component" value="Plasmid pCYAN10605.01"/>
</dbReference>
<dbReference type="EMBL" id="CP003948">
    <property type="protein sequence ID" value="AFZ55565.1"/>
    <property type="molecule type" value="Genomic_DNA"/>
</dbReference>
<evidence type="ECO:0000313" key="2">
    <source>
        <dbReference type="Proteomes" id="UP000010480"/>
    </source>
</evidence>
<name>K9ZAE7_CYAAP</name>
<reference evidence="2" key="1">
    <citation type="journal article" date="2013" name="Proc. Natl. Acad. Sci. U.S.A.">
        <title>Improving the coverage of the cyanobacterial phylum using diversity-driven genome sequencing.</title>
        <authorList>
            <person name="Shih P.M."/>
            <person name="Wu D."/>
            <person name="Latifi A."/>
            <person name="Axen S.D."/>
            <person name="Fewer D.P."/>
            <person name="Talla E."/>
            <person name="Calteau A."/>
            <person name="Cai F."/>
            <person name="Tandeau de Marsac N."/>
            <person name="Rippka R."/>
            <person name="Herdman M."/>
            <person name="Sivonen K."/>
            <person name="Coursin T."/>
            <person name="Laurent T."/>
            <person name="Goodwin L."/>
            <person name="Nolan M."/>
            <person name="Davenport K.W."/>
            <person name="Han C.S."/>
            <person name="Rubin E.M."/>
            <person name="Eisen J.A."/>
            <person name="Woyke T."/>
            <person name="Gugger M."/>
            <person name="Kerfeld C.A."/>
        </authorList>
    </citation>
    <scope>NUCLEOTIDE SEQUENCE [LARGE SCALE GENOMIC DNA]</scope>
    <source>
        <strain evidence="2">PCC 10605</strain>
        <plasmid evidence="2">Plasmid pCYAN10605.01</plasmid>
    </source>
</reference>
<proteinExistence type="predicted"/>
<dbReference type="eggNOG" id="ENOG503347Z">
    <property type="taxonomic scope" value="Bacteria"/>
</dbReference>
<gene>
    <name evidence="1" type="ordered locus">Cyan10605_3532</name>
</gene>
<protein>
    <submittedName>
        <fullName evidence="1">Uncharacterized protein</fullName>
    </submittedName>
</protein>
<dbReference type="AlphaFoldDB" id="K9ZAE7"/>